<protein>
    <submittedName>
        <fullName evidence="2">Uncharacterized protein</fullName>
    </submittedName>
</protein>
<organism evidence="2 3">
    <name type="scientific">Pseudomonas shahriarae</name>
    <dbReference type="NCBI Taxonomy" id="2745512"/>
    <lineage>
        <taxon>Bacteria</taxon>
        <taxon>Pseudomonadati</taxon>
        <taxon>Pseudomonadota</taxon>
        <taxon>Gammaproteobacteria</taxon>
        <taxon>Pseudomonadales</taxon>
        <taxon>Pseudomonadaceae</taxon>
        <taxon>Pseudomonas</taxon>
    </lineage>
</organism>
<gene>
    <name evidence="2" type="ORF">M5G21_25415</name>
</gene>
<comment type="caution">
    <text evidence="2">The sequence shown here is derived from an EMBL/GenBank/DDBJ whole genome shotgun (WGS) entry which is preliminary data.</text>
</comment>
<dbReference type="RefSeq" id="WP_147283344.1">
    <property type="nucleotide sequence ID" value="NZ_JAMDHD010000047.1"/>
</dbReference>
<keyword evidence="3" id="KW-1185">Reference proteome</keyword>
<evidence type="ECO:0000313" key="2">
    <source>
        <dbReference type="EMBL" id="MDD0988299.1"/>
    </source>
</evidence>
<feature type="compositionally biased region" description="Polar residues" evidence="1">
    <location>
        <begin position="42"/>
        <end position="63"/>
    </location>
</feature>
<feature type="region of interest" description="Disordered" evidence="1">
    <location>
        <begin position="14"/>
        <end position="68"/>
    </location>
</feature>
<reference evidence="2" key="1">
    <citation type="submission" date="2022-05" db="EMBL/GenBank/DDBJ databases">
        <title>Novel Pseudomonas spp. Isolated from a Rainbow Trout Aquaculture Facility.</title>
        <authorList>
            <person name="Testerman T."/>
            <person name="Graf J."/>
        </authorList>
    </citation>
    <scope>NUCLEOTIDE SEQUENCE</scope>
    <source>
        <strain evidence="2">ID1050</strain>
    </source>
</reference>
<feature type="compositionally biased region" description="Basic and acidic residues" evidence="1">
    <location>
        <begin position="23"/>
        <end position="36"/>
    </location>
</feature>
<name>A0ABT5NLB8_9PSED</name>
<evidence type="ECO:0000313" key="3">
    <source>
        <dbReference type="Proteomes" id="UP001148189"/>
    </source>
</evidence>
<evidence type="ECO:0000256" key="1">
    <source>
        <dbReference type="SAM" id="MobiDB-lite"/>
    </source>
</evidence>
<accession>A0ABT5NLB8</accession>
<dbReference type="Proteomes" id="UP001148189">
    <property type="component" value="Unassembled WGS sequence"/>
</dbReference>
<sequence length="124" mass="13969">MDLEKVDMNMAIDGGVPLLRPDVTSRHEAIPDDAQQKAHAASSETTPRGWQADNQPLPSTIRSSGFRRPLRWATPDEVMLHHQELRNAPSTRTPNVNPYAQLPDRQLVKALGDHFSVLENFHEK</sequence>
<proteinExistence type="predicted"/>
<dbReference type="EMBL" id="JAMDHD010000047">
    <property type="protein sequence ID" value="MDD0988299.1"/>
    <property type="molecule type" value="Genomic_DNA"/>
</dbReference>